<dbReference type="InterPro" id="IPR045865">
    <property type="entry name" value="ACT-like_dom_sf"/>
</dbReference>
<dbReference type="InterPro" id="IPR004811">
    <property type="entry name" value="RelA/Spo_fam"/>
</dbReference>
<dbReference type="Pfam" id="PF02824">
    <property type="entry name" value="TGS"/>
    <property type="match status" value="1"/>
</dbReference>
<evidence type="ECO:0000259" key="7">
    <source>
        <dbReference type="PROSITE" id="PS51671"/>
    </source>
</evidence>
<dbReference type="Pfam" id="PF04607">
    <property type="entry name" value="RelA_SpoT"/>
    <property type="match status" value="1"/>
</dbReference>
<comment type="pathway">
    <text evidence="2">Purine metabolism.</text>
</comment>
<evidence type="ECO:0000313" key="11">
    <source>
        <dbReference type="Proteomes" id="UP000198233"/>
    </source>
</evidence>
<dbReference type="PROSITE" id="PS51880">
    <property type="entry name" value="TGS"/>
    <property type="match status" value="1"/>
</dbReference>
<organism evidence="9 11">
    <name type="scientific">Shewanella marisflavi</name>
    <dbReference type="NCBI Taxonomy" id="260364"/>
    <lineage>
        <taxon>Bacteria</taxon>
        <taxon>Pseudomonadati</taxon>
        <taxon>Pseudomonadota</taxon>
        <taxon>Gammaproteobacteria</taxon>
        <taxon>Alteromonadales</taxon>
        <taxon>Shewanellaceae</taxon>
        <taxon>Shewanella</taxon>
    </lineage>
</organism>
<dbReference type="SUPFAM" id="SSF55021">
    <property type="entry name" value="ACT-like"/>
    <property type="match status" value="1"/>
</dbReference>
<dbReference type="GO" id="GO:0005886">
    <property type="term" value="C:plasma membrane"/>
    <property type="evidence" value="ECO:0007669"/>
    <property type="project" value="TreeGrafter"/>
</dbReference>
<dbReference type="NCBIfam" id="TIGR00691">
    <property type="entry name" value="spoT_relA"/>
    <property type="match status" value="1"/>
</dbReference>
<dbReference type="GO" id="GO:0015949">
    <property type="term" value="P:nucleobase-containing small molecule interconversion"/>
    <property type="evidence" value="ECO:0007669"/>
    <property type="project" value="UniProtKB-ARBA"/>
</dbReference>
<reference evidence="9 11" key="1">
    <citation type="submission" date="2017-06" db="EMBL/GenBank/DDBJ databases">
        <title>Complete genome sequence of Shewanella marisflavi EP1 associated with anaerobic 2,4-dinitrotoluene reduction and salt tolerance.</title>
        <authorList>
            <person name="Huang J."/>
        </authorList>
    </citation>
    <scope>NUCLEOTIDE SEQUENCE [LARGE SCALE GENOMIC DNA]</scope>
    <source>
        <strain evidence="9 11">EP1</strain>
    </source>
</reference>
<dbReference type="CDD" id="cd04876">
    <property type="entry name" value="ACT_RelA-SpoT"/>
    <property type="match status" value="1"/>
</dbReference>
<evidence type="ECO:0000313" key="10">
    <source>
        <dbReference type="EMBL" id="QDF76038.1"/>
    </source>
</evidence>
<comment type="similarity">
    <text evidence="6">Belongs to the relA/spoT family.</text>
</comment>
<dbReference type="CDD" id="cd01668">
    <property type="entry name" value="TGS_RSH"/>
    <property type="match status" value="1"/>
</dbReference>
<dbReference type="InterPro" id="IPR004095">
    <property type="entry name" value="TGS"/>
</dbReference>
<dbReference type="InterPro" id="IPR002912">
    <property type="entry name" value="ACT_dom"/>
</dbReference>
<feature type="domain" description="ACT" evidence="7">
    <location>
        <begin position="661"/>
        <end position="734"/>
    </location>
</feature>
<dbReference type="Gene3D" id="3.30.70.260">
    <property type="match status" value="1"/>
</dbReference>
<dbReference type="KEGG" id="smav:CFF01_13385"/>
<comment type="function">
    <text evidence="6">In eubacteria ppGpp (guanosine 3'-diphosphate 5'-diphosphate) is a mediator of the stringent response that coordinates a variety of cellular activities in response to changes in nutritional abundance.</text>
</comment>
<dbReference type="NCBIfam" id="NF008124">
    <property type="entry name" value="PRK10872.1"/>
    <property type="match status" value="1"/>
</dbReference>
<keyword evidence="12" id="KW-1185">Reference proteome</keyword>
<feature type="domain" description="TGS" evidence="8">
    <location>
        <begin position="401"/>
        <end position="462"/>
    </location>
</feature>
<gene>
    <name evidence="10" type="primary">relA</name>
    <name evidence="9" type="ORF">CFF01_13385</name>
    <name evidence="10" type="ORF">FGA12_13290</name>
</gene>
<evidence type="ECO:0000256" key="1">
    <source>
        <dbReference type="ARBA" id="ARBA00019852"/>
    </source>
</evidence>
<dbReference type="GO" id="GO:0008728">
    <property type="term" value="F:GTP diphosphokinase activity"/>
    <property type="evidence" value="ECO:0007669"/>
    <property type="project" value="TreeGrafter"/>
</dbReference>
<dbReference type="Gene3D" id="3.30.460.10">
    <property type="entry name" value="Beta Polymerase, domain 2"/>
    <property type="match status" value="1"/>
</dbReference>
<dbReference type="Pfam" id="PF13328">
    <property type="entry name" value="HD_4"/>
    <property type="match status" value="1"/>
</dbReference>
<dbReference type="RefSeq" id="WP_033538581.1">
    <property type="nucleotide sequence ID" value="NZ_CP022272.1"/>
</dbReference>
<dbReference type="Proteomes" id="UP000198233">
    <property type="component" value="Chromosome"/>
</dbReference>
<dbReference type="SMART" id="SM00954">
    <property type="entry name" value="RelA_SpoT"/>
    <property type="match status" value="1"/>
</dbReference>
<dbReference type="Proteomes" id="UP000318758">
    <property type="component" value="Chromosome"/>
</dbReference>
<evidence type="ECO:0000313" key="9">
    <source>
        <dbReference type="EMBL" id="ASJ97486.1"/>
    </source>
</evidence>
<dbReference type="EMBL" id="CP022272">
    <property type="protein sequence ID" value="ASJ97486.1"/>
    <property type="molecule type" value="Genomic_DNA"/>
</dbReference>
<dbReference type="InterPro" id="IPR033655">
    <property type="entry name" value="TGS_RelA/SpoT"/>
</dbReference>
<accession>A0AAC9U2V8</accession>
<evidence type="ECO:0000256" key="2">
    <source>
        <dbReference type="ARBA" id="ARBA00025704"/>
    </source>
</evidence>
<dbReference type="FunFam" id="3.30.460.10:FF:000001">
    <property type="entry name" value="GTP pyrophosphokinase RelA"/>
    <property type="match status" value="1"/>
</dbReference>
<name>A0AAC9U2V8_9GAMM</name>
<dbReference type="GO" id="GO:0015969">
    <property type="term" value="P:guanosine tetraphosphate metabolic process"/>
    <property type="evidence" value="ECO:0007669"/>
    <property type="project" value="InterPro"/>
</dbReference>
<dbReference type="PROSITE" id="PS51671">
    <property type="entry name" value="ACT"/>
    <property type="match status" value="1"/>
</dbReference>
<dbReference type="Pfam" id="PF13291">
    <property type="entry name" value="ACT_4"/>
    <property type="match status" value="1"/>
</dbReference>
<reference evidence="10 12" key="2">
    <citation type="submission" date="2019-06" db="EMBL/GenBank/DDBJ databases">
        <title>Complete genome of Shewanella marisflavi ECSMB14101, a mussel settlement-inducing bacterium isolated from East China Sea.</title>
        <authorList>
            <person name="Yang J."/>
            <person name="Liang X."/>
            <person name="Chang R."/>
            <person name="Peng L."/>
        </authorList>
    </citation>
    <scope>NUCLEOTIDE SEQUENCE [LARGE SCALE GENOMIC DNA]</scope>
    <source>
        <strain evidence="10 12">ECSMB14101</strain>
    </source>
</reference>
<dbReference type="Pfam" id="PF19296">
    <property type="entry name" value="RelA_AH_RIS"/>
    <property type="match status" value="1"/>
</dbReference>
<dbReference type="InterPro" id="IPR012676">
    <property type="entry name" value="TGS-like"/>
</dbReference>
<evidence type="ECO:0000313" key="12">
    <source>
        <dbReference type="Proteomes" id="UP000318758"/>
    </source>
</evidence>
<dbReference type="Gene3D" id="1.10.3210.10">
    <property type="entry name" value="Hypothetical protein af1432"/>
    <property type="match status" value="1"/>
</dbReference>
<dbReference type="InterPro" id="IPR045600">
    <property type="entry name" value="RelA/SpoT_AH_RIS"/>
</dbReference>
<evidence type="ECO:0000256" key="3">
    <source>
        <dbReference type="ARBA" id="ARBA00029754"/>
    </source>
</evidence>
<dbReference type="Gene3D" id="3.10.20.30">
    <property type="match status" value="1"/>
</dbReference>
<evidence type="ECO:0000259" key="8">
    <source>
        <dbReference type="PROSITE" id="PS51880"/>
    </source>
</evidence>
<evidence type="ECO:0000256" key="5">
    <source>
        <dbReference type="ARBA" id="ARBA00033308"/>
    </source>
</evidence>
<dbReference type="EMBL" id="CP041153">
    <property type="protein sequence ID" value="QDF76038.1"/>
    <property type="molecule type" value="Genomic_DNA"/>
</dbReference>
<dbReference type="InterPro" id="IPR043519">
    <property type="entry name" value="NT_sf"/>
</dbReference>
<sequence length="734" mass="83147">MVSVREAHFKDTDFQLTEWVNRYLSDAEEASTLLALIKQVEDLVAKHDANDTLLIGRARELIEILAPLNMDIETLQAAVIFVVFDAGLLTEEQMLELFGDKLTTLVNSVVTMDAIGALKVNEQSRNAEPQIDNIRKMLLAMVEDVRAVVIKLAERICLLREVKNADEETRVLLAREIADIYAPLANRLGIGQLKWELEDISFRYLHPEVYKDIAKQLDGKRVDREIYIENFVNQLQQRLDEEQIRAKVYGRPKHIYSIWKKMRGKDLTFDELFDVRAVRIVTERLQDCYGALGVVHTLWHHIPREFDDYVANPKPNGYQSIHTIVVGPEGKTVEIQIRTEQMHEDAELGVAAHWKYKEGTTGKQSGYEEKINWLRKILQWQEDVAESGNLVDEVRSQVFEDRVYVFTPNGDVVDLPMGSTVLDFAYYIHSQVGHKCIGAKVDGRIVPFTYQVETGERVEIITSKHPNPKRDWLNPNLGYIKTSRTRSKIQHWFKQQDRDKNIVAGREMLETELARSGLTLKDAQSAVERFNMVGMDDLLAGIGGGDVRLNQVVNHVQSRMRINEVSEEEALEDLLKKNQARSTGKGKGQVEVNGVGNLLSHIAKCCQPVPGDEIFGFITKGRGISVHRADCEQVKELMRVHPERSVDVVWGENYSGGYKLKLKVLANDRSGLLRDLTSVLAAEKSNVLAMSSSSDVKTQTAAIELELELYNLEGLSRVIAKLSQVSGVIEARRL</sequence>
<dbReference type="SUPFAM" id="SSF81271">
    <property type="entry name" value="TGS-like"/>
    <property type="match status" value="1"/>
</dbReference>
<dbReference type="CDD" id="cd05399">
    <property type="entry name" value="NT_Rel-Spo_like"/>
    <property type="match status" value="1"/>
</dbReference>
<proteinExistence type="inferred from homology"/>
<dbReference type="SUPFAM" id="SSF109604">
    <property type="entry name" value="HD-domain/PDEase-like"/>
    <property type="match status" value="1"/>
</dbReference>
<dbReference type="GO" id="GO:0042594">
    <property type="term" value="P:response to starvation"/>
    <property type="evidence" value="ECO:0007669"/>
    <property type="project" value="TreeGrafter"/>
</dbReference>
<evidence type="ECO:0000256" key="6">
    <source>
        <dbReference type="RuleBase" id="RU003847"/>
    </source>
</evidence>
<dbReference type="PANTHER" id="PTHR21262:SF31">
    <property type="entry name" value="GTP PYROPHOSPHOKINASE"/>
    <property type="match status" value="1"/>
</dbReference>
<keyword evidence="10" id="KW-0808">Transferase</keyword>
<dbReference type="FunFam" id="3.10.20.30:FF:000002">
    <property type="entry name" value="GTP pyrophosphokinase (RelA/SpoT)"/>
    <property type="match status" value="1"/>
</dbReference>
<protein>
    <recommendedName>
        <fullName evidence="1">GTP pyrophosphokinase</fullName>
    </recommendedName>
    <alternativeName>
        <fullName evidence="4">(p)ppGpp synthase</fullName>
    </alternativeName>
    <alternativeName>
        <fullName evidence="3">ATP:GTP 3'-pyrophosphotransferase</fullName>
    </alternativeName>
    <alternativeName>
        <fullName evidence="5">ppGpp synthase I</fullName>
    </alternativeName>
</protein>
<dbReference type="InterPro" id="IPR007685">
    <property type="entry name" value="RelA_SpoT"/>
</dbReference>
<dbReference type="SUPFAM" id="SSF81301">
    <property type="entry name" value="Nucleotidyltransferase"/>
    <property type="match status" value="1"/>
</dbReference>
<dbReference type="GO" id="GO:0008893">
    <property type="term" value="F:guanosine-3',5'-bis(diphosphate) 3'-diphosphatase activity"/>
    <property type="evidence" value="ECO:0007669"/>
    <property type="project" value="TreeGrafter"/>
</dbReference>
<dbReference type="AlphaFoldDB" id="A0AAC9U2V8"/>
<dbReference type="PANTHER" id="PTHR21262">
    <property type="entry name" value="GUANOSINE-3',5'-BIS DIPHOSPHATE 3'-PYROPHOSPHOHYDROLASE"/>
    <property type="match status" value="1"/>
</dbReference>
<dbReference type="InterPro" id="IPR012675">
    <property type="entry name" value="Beta-grasp_dom_sf"/>
</dbReference>
<evidence type="ECO:0000256" key="4">
    <source>
        <dbReference type="ARBA" id="ARBA00032407"/>
    </source>
</evidence>